<feature type="region of interest" description="Disordered" evidence="1">
    <location>
        <begin position="138"/>
        <end position="158"/>
    </location>
</feature>
<name>A0A9W7LYJ3_HIBTR</name>
<evidence type="ECO:0000313" key="3">
    <source>
        <dbReference type="Proteomes" id="UP001165190"/>
    </source>
</evidence>
<organism evidence="2 3">
    <name type="scientific">Hibiscus trionum</name>
    <name type="common">Flower of an hour</name>
    <dbReference type="NCBI Taxonomy" id="183268"/>
    <lineage>
        <taxon>Eukaryota</taxon>
        <taxon>Viridiplantae</taxon>
        <taxon>Streptophyta</taxon>
        <taxon>Embryophyta</taxon>
        <taxon>Tracheophyta</taxon>
        <taxon>Spermatophyta</taxon>
        <taxon>Magnoliopsida</taxon>
        <taxon>eudicotyledons</taxon>
        <taxon>Gunneridae</taxon>
        <taxon>Pentapetalae</taxon>
        <taxon>rosids</taxon>
        <taxon>malvids</taxon>
        <taxon>Malvales</taxon>
        <taxon>Malvaceae</taxon>
        <taxon>Malvoideae</taxon>
        <taxon>Hibiscus</taxon>
    </lineage>
</organism>
<protein>
    <submittedName>
        <fullName evidence="2">Uncharacterized protein</fullName>
    </submittedName>
</protein>
<dbReference type="Pfam" id="PF14223">
    <property type="entry name" value="Retrotran_gag_2"/>
    <property type="match status" value="1"/>
</dbReference>
<dbReference type="PANTHER" id="PTHR35317:SF23">
    <property type="entry name" value="OS04G0629600 PROTEIN"/>
    <property type="match status" value="1"/>
</dbReference>
<evidence type="ECO:0000256" key="1">
    <source>
        <dbReference type="SAM" id="MobiDB-lite"/>
    </source>
</evidence>
<keyword evidence="3" id="KW-1185">Reference proteome</keyword>
<dbReference type="OrthoDB" id="989164at2759"/>
<sequence length="158" mass="18151">MFIKIKVPANVRGSIEHCENVQELLTAIEKQFQTSQKSLANTLIMKFTSLKFTTVKGVCDHINKMRDLVARLKALEVEMFKSFLVHYILITLCPQYGPFKISYNTHKDNWSFDELLTMCDQEQGKLILEMGESARTVTQGKRSVQAKQNKKVEIQPPN</sequence>
<feature type="compositionally biased region" description="Polar residues" evidence="1">
    <location>
        <begin position="138"/>
        <end position="147"/>
    </location>
</feature>
<evidence type="ECO:0000313" key="2">
    <source>
        <dbReference type="EMBL" id="GMI80946.1"/>
    </source>
</evidence>
<dbReference type="Proteomes" id="UP001165190">
    <property type="component" value="Unassembled WGS sequence"/>
</dbReference>
<gene>
    <name evidence="2" type="ORF">HRI_001763800</name>
</gene>
<dbReference type="AlphaFoldDB" id="A0A9W7LYJ3"/>
<proteinExistence type="predicted"/>
<reference evidence="2" key="1">
    <citation type="submission" date="2023-05" db="EMBL/GenBank/DDBJ databases">
        <title>Genome and transcriptome analyses reveal genes involved in the formation of fine ridges on petal epidermal cells in Hibiscus trionum.</title>
        <authorList>
            <person name="Koshimizu S."/>
            <person name="Masuda S."/>
            <person name="Ishii T."/>
            <person name="Shirasu K."/>
            <person name="Hoshino A."/>
            <person name="Arita M."/>
        </authorList>
    </citation>
    <scope>NUCLEOTIDE SEQUENCE</scope>
    <source>
        <strain evidence="2">Hamamatsu line</strain>
    </source>
</reference>
<comment type="caution">
    <text evidence="2">The sequence shown here is derived from an EMBL/GenBank/DDBJ whole genome shotgun (WGS) entry which is preliminary data.</text>
</comment>
<dbReference type="PANTHER" id="PTHR35317">
    <property type="entry name" value="OS04G0629600 PROTEIN"/>
    <property type="match status" value="1"/>
</dbReference>
<dbReference type="EMBL" id="BSYR01000018">
    <property type="protein sequence ID" value="GMI80946.1"/>
    <property type="molecule type" value="Genomic_DNA"/>
</dbReference>
<accession>A0A9W7LYJ3</accession>